<dbReference type="RefSeq" id="WP_163956595.1">
    <property type="nucleotide sequence ID" value="NZ_BAAAES010000011.1"/>
</dbReference>
<gene>
    <name evidence="1" type="ORF">GCM10009102_29790</name>
</gene>
<keyword evidence="2" id="KW-1185">Reference proteome</keyword>
<sequence>MTLENDWAYYQRRAQQQLFIASRATDPAIKAIHLDLAARYATLSELAAREASGKGPNTTSSIELAIGR</sequence>
<reference evidence="1 2" key="1">
    <citation type="journal article" date="2019" name="Int. J. Syst. Evol. Microbiol.">
        <title>The Global Catalogue of Microorganisms (GCM) 10K type strain sequencing project: providing services to taxonomists for standard genome sequencing and annotation.</title>
        <authorList>
            <consortium name="The Broad Institute Genomics Platform"/>
            <consortium name="The Broad Institute Genome Sequencing Center for Infectious Disease"/>
            <person name="Wu L."/>
            <person name="Ma J."/>
        </authorList>
    </citation>
    <scope>NUCLEOTIDE SEQUENCE [LARGE SCALE GENOMIC DNA]</scope>
    <source>
        <strain evidence="1 2">JCM 14603</strain>
    </source>
</reference>
<name>A0ABN1HZD3_9SPHN</name>
<evidence type="ECO:0000313" key="2">
    <source>
        <dbReference type="Proteomes" id="UP001500238"/>
    </source>
</evidence>
<accession>A0ABN1HZD3</accession>
<dbReference type="EMBL" id="BAAAES010000011">
    <property type="protein sequence ID" value="GAA0675546.1"/>
    <property type="molecule type" value="Genomic_DNA"/>
</dbReference>
<proteinExistence type="predicted"/>
<comment type="caution">
    <text evidence="1">The sequence shown here is derived from an EMBL/GenBank/DDBJ whole genome shotgun (WGS) entry which is preliminary data.</text>
</comment>
<organism evidence="1 2">
    <name type="scientific">Sphingomonas insulae</name>
    <dbReference type="NCBI Taxonomy" id="424800"/>
    <lineage>
        <taxon>Bacteria</taxon>
        <taxon>Pseudomonadati</taxon>
        <taxon>Pseudomonadota</taxon>
        <taxon>Alphaproteobacteria</taxon>
        <taxon>Sphingomonadales</taxon>
        <taxon>Sphingomonadaceae</taxon>
        <taxon>Sphingomonas</taxon>
    </lineage>
</organism>
<protein>
    <submittedName>
        <fullName evidence="1">Uncharacterized protein</fullName>
    </submittedName>
</protein>
<evidence type="ECO:0000313" key="1">
    <source>
        <dbReference type="EMBL" id="GAA0675546.1"/>
    </source>
</evidence>
<dbReference type="Proteomes" id="UP001500238">
    <property type="component" value="Unassembled WGS sequence"/>
</dbReference>